<name>A0ABN7P4V8_TIMPD</name>
<evidence type="ECO:0000313" key="2">
    <source>
        <dbReference type="EMBL" id="CAG2062904.1"/>
    </source>
</evidence>
<keyword evidence="3" id="KW-1185">Reference proteome</keyword>
<feature type="region of interest" description="Disordered" evidence="1">
    <location>
        <begin position="1"/>
        <end position="24"/>
    </location>
</feature>
<comment type="caution">
    <text evidence="2">The sequence shown here is derived from an EMBL/GenBank/DDBJ whole genome shotgun (WGS) entry which is preliminary data.</text>
</comment>
<dbReference type="EMBL" id="CAJPIN010023065">
    <property type="protein sequence ID" value="CAG2062904.1"/>
    <property type="molecule type" value="Genomic_DNA"/>
</dbReference>
<evidence type="ECO:0000313" key="3">
    <source>
        <dbReference type="Proteomes" id="UP001153148"/>
    </source>
</evidence>
<proteinExistence type="predicted"/>
<organism evidence="2 3">
    <name type="scientific">Timema podura</name>
    <name type="common">Walking stick</name>
    <dbReference type="NCBI Taxonomy" id="61482"/>
    <lineage>
        <taxon>Eukaryota</taxon>
        <taxon>Metazoa</taxon>
        <taxon>Ecdysozoa</taxon>
        <taxon>Arthropoda</taxon>
        <taxon>Hexapoda</taxon>
        <taxon>Insecta</taxon>
        <taxon>Pterygota</taxon>
        <taxon>Neoptera</taxon>
        <taxon>Polyneoptera</taxon>
        <taxon>Phasmatodea</taxon>
        <taxon>Timematodea</taxon>
        <taxon>Timematoidea</taxon>
        <taxon>Timematidae</taxon>
        <taxon>Timema</taxon>
    </lineage>
</organism>
<feature type="non-terminal residue" evidence="2">
    <location>
        <position position="1"/>
    </location>
</feature>
<evidence type="ECO:0000256" key="1">
    <source>
        <dbReference type="SAM" id="MobiDB-lite"/>
    </source>
</evidence>
<protein>
    <submittedName>
        <fullName evidence="2">Uncharacterized protein</fullName>
    </submittedName>
</protein>
<gene>
    <name evidence="2" type="ORF">TPAB3V08_LOCUS9852</name>
</gene>
<accession>A0ABN7P4V8</accession>
<sequence length="119" mass="12894">IGKAEYRGTEPAFARRKSGKPPPFPPIEIQTSICTSSAVWLNTKLAHFAEGPSEENSSLYPSQIIEHEGTSDGDSTPHVSSNARLTEPAMGIEDLTPHQRLCNSFASTSTIYFASSKNI</sequence>
<dbReference type="Proteomes" id="UP001153148">
    <property type="component" value="Unassembled WGS sequence"/>
</dbReference>
<reference evidence="2" key="1">
    <citation type="submission" date="2021-03" db="EMBL/GenBank/DDBJ databases">
        <authorList>
            <person name="Tran Van P."/>
        </authorList>
    </citation>
    <scope>NUCLEOTIDE SEQUENCE</scope>
</reference>